<keyword evidence="3" id="KW-1185">Reference proteome</keyword>
<dbReference type="GeneID" id="92814155"/>
<evidence type="ECO:0000313" key="2">
    <source>
        <dbReference type="EMBL" id="MDY5145416.1"/>
    </source>
</evidence>
<dbReference type="EMBL" id="JAWNFV010000002">
    <property type="protein sequence ID" value="MDY5140033.1"/>
    <property type="molecule type" value="Genomic_DNA"/>
</dbReference>
<comment type="caution">
    <text evidence="1">The sequence shown here is derived from an EMBL/GenBank/DDBJ whole genome shotgun (WGS) entry which is preliminary data.</text>
</comment>
<dbReference type="Proteomes" id="UP001288320">
    <property type="component" value="Unassembled WGS sequence"/>
</dbReference>
<name>A0AAW9HMM5_9ACTO</name>
<evidence type="ECO:0000313" key="1">
    <source>
        <dbReference type="EMBL" id="MDY5140033.1"/>
    </source>
</evidence>
<protein>
    <recommendedName>
        <fullName evidence="5">Thioester domain-containing protein</fullName>
    </recommendedName>
</protein>
<accession>A0AAW9HMM5</accession>
<dbReference type="Proteomes" id="UP001284901">
    <property type="component" value="Unassembled WGS sequence"/>
</dbReference>
<proteinExistence type="predicted"/>
<dbReference type="RefSeq" id="WP_101594786.1">
    <property type="nucleotide sequence ID" value="NZ_CAUPFC010000002.1"/>
</dbReference>
<dbReference type="AlphaFoldDB" id="A0AAW9HMM5"/>
<gene>
    <name evidence="1" type="ORF">R6G74_01710</name>
    <name evidence="2" type="ORF">R6P33_00060</name>
</gene>
<organism evidence="1 4">
    <name type="scientific">Actinotignum timonense</name>
    <dbReference type="NCBI Taxonomy" id="1870995"/>
    <lineage>
        <taxon>Bacteria</taxon>
        <taxon>Bacillati</taxon>
        <taxon>Actinomycetota</taxon>
        <taxon>Actinomycetes</taxon>
        <taxon>Actinomycetales</taxon>
        <taxon>Actinomycetaceae</taxon>
        <taxon>Actinotignum</taxon>
    </lineage>
</organism>
<evidence type="ECO:0000313" key="3">
    <source>
        <dbReference type="Proteomes" id="UP001284901"/>
    </source>
</evidence>
<sequence length="389" mass="41512">MRHKFSQLGRMFGVFLAVLTLGLGSMFVSGAAKADFDLNSPQMFFPHSGVKFTGPSGTKYRLGALKAPQGGNPNIPAWCIDLDEEAPGPDKVVQVQNLVEAKNVGQDDGLRLSTAEVAWAIDHYQMSGEANVLAALAYLVHVNLETGSDAATNIALLISDTQSAASFIDEHARNIATLARKSGVHSYESAQGQGEGQMEGTIGNIGLRAADGNWIAGRAVTVTMHGPAIFKETGTSEWAGVTQDSPITLGWKSTGNGHVRVDTAYERTVDELIALTVPGSQTTVQPPVHEDPQIHIAPGNTWRVLFDFQPTGVSQVDTRPVNLDGKISDTLTTSVDKSYGDGKWLDQTPVVYTARAYYVGRNAPATTDTVPQGAELLGEVDTRSHTVVI</sequence>
<dbReference type="EMBL" id="JAWNFY010000001">
    <property type="protein sequence ID" value="MDY5145416.1"/>
    <property type="molecule type" value="Genomic_DNA"/>
</dbReference>
<evidence type="ECO:0000313" key="4">
    <source>
        <dbReference type="Proteomes" id="UP001288320"/>
    </source>
</evidence>
<evidence type="ECO:0008006" key="5">
    <source>
        <dbReference type="Google" id="ProtNLM"/>
    </source>
</evidence>
<reference evidence="1 3" key="1">
    <citation type="submission" date="2023-10" db="EMBL/GenBank/DDBJ databases">
        <title>Whole Genome based description of the genera Actinobaculum and Actinotignum reveals a complex phylogenetic relationship within the species included in the genus Actinotignum.</title>
        <authorList>
            <person name="Jensen C.S."/>
            <person name="Dargis R."/>
            <person name="Kemp M."/>
            <person name="Christensen J.J."/>
        </authorList>
    </citation>
    <scope>NUCLEOTIDE SEQUENCE</scope>
    <source>
        <strain evidence="2 3">SLA_B089</strain>
        <strain evidence="1">SLA_B245</strain>
    </source>
</reference>